<name>A0A7D6CS58_9EURY</name>
<dbReference type="GeneID" id="56142172"/>
<dbReference type="RefSeq" id="WP_180841803.1">
    <property type="nucleotide sequence ID" value="NZ_CP059154.1"/>
</dbReference>
<keyword evidence="5 7" id="KW-0472">Membrane</keyword>
<keyword evidence="4 7" id="KW-1133">Transmembrane helix</keyword>
<comment type="similarity">
    <text evidence="2">Belongs to the autoinducer-2 exporter (AI-2E) (TC 2.A.86) family.</text>
</comment>
<feature type="transmembrane region" description="Helical" evidence="7">
    <location>
        <begin position="150"/>
        <end position="175"/>
    </location>
</feature>
<dbReference type="Pfam" id="PF01594">
    <property type="entry name" value="AI-2E_transport"/>
    <property type="match status" value="1"/>
</dbReference>
<dbReference type="EMBL" id="CP059154">
    <property type="protein sequence ID" value="QLK26631.1"/>
    <property type="molecule type" value="Genomic_DNA"/>
</dbReference>
<dbReference type="InterPro" id="IPR002549">
    <property type="entry name" value="AI-2E-like"/>
</dbReference>
<evidence type="ECO:0000256" key="3">
    <source>
        <dbReference type="ARBA" id="ARBA00022692"/>
    </source>
</evidence>
<organism evidence="8 9">
    <name type="scientific">Natrinema zhouii</name>
    <dbReference type="NCBI Taxonomy" id="1710539"/>
    <lineage>
        <taxon>Archaea</taxon>
        <taxon>Methanobacteriati</taxon>
        <taxon>Methanobacteriota</taxon>
        <taxon>Stenosarchaea group</taxon>
        <taxon>Halobacteria</taxon>
        <taxon>Halobacteriales</taxon>
        <taxon>Natrialbaceae</taxon>
        <taxon>Natrinema</taxon>
    </lineage>
</organism>
<evidence type="ECO:0000256" key="7">
    <source>
        <dbReference type="SAM" id="Phobius"/>
    </source>
</evidence>
<dbReference type="PANTHER" id="PTHR21716:SF4">
    <property type="entry name" value="TRANSMEMBRANE PROTEIN 245"/>
    <property type="match status" value="1"/>
</dbReference>
<accession>A0A7D6CS58</accession>
<keyword evidence="9" id="KW-1185">Reference proteome</keyword>
<feature type="transmembrane region" description="Helical" evidence="7">
    <location>
        <begin position="269"/>
        <end position="287"/>
    </location>
</feature>
<feature type="transmembrane region" description="Helical" evidence="7">
    <location>
        <begin position="299"/>
        <end position="325"/>
    </location>
</feature>
<keyword evidence="3 7" id="KW-0812">Transmembrane</keyword>
<evidence type="ECO:0000256" key="2">
    <source>
        <dbReference type="ARBA" id="ARBA00009773"/>
    </source>
</evidence>
<dbReference type="PANTHER" id="PTHR21716">
    <property type="entry name" value="TRANSMEMBRANE PROTEIN"/>
    <property type="match status" value="1"/>
</dbReference>
<gene>
    <name evidence="8" type="ORF">HYG81_03165</name>
</gene>
<evidence type="ECO:0000256" key="1">
    <source>
        <dbReference type="ARBA" id="ARBA00004141"/>
    </source>
</evidence>
<protein>
    <submittedName>
        <fullName evidence="8">AI-2E family transporter</fullName>
    </submittedName>
</protein>
<sequence>MDARTSFFALLVCVLGVLAALIVLPLAQYVLAACLLAVVLRPAYERLAPRVGTRAAGLTVTGLAVVGGVVPLVLISLVVLRTVASVRETTSIDRIAANAREFAGTELGLADGTITALESVISTELEGAITGATDLTVARTVGFVTTAADVIAGTIVLVFVLYYLLVDGPAVVAWIRRYVPLEPWVLDDLFEEIHVVVWAVLRSHVFVAVIQGILGGLGLALLGVPYASVLAVVLVLASFLPAIGVWLVWAPVTLAHAISSGPVRGVLLLGYGIAVLAVVDNYLRAILVDRRAELHPAIVLVGVIGGVVLFGIVGVFVGPVVLAMFKVCVRTVDRIARSSPDADADAEGELEGERLLADTEQ</sequence>
<feature type="transmembrane region" description="Helical" evidence="7">
    <location>
        <begin position="195"/>
        <end position="222"/>
    </location>
</feature>
<dbReference type="Proteomes" id="UP000510869">
    <property type="component" value="Chromosome"/>
</dbReference>
<dbReference type="AlphaFoldDB" id="A0A7D6CS58"/>
<reference evidence="8 9" key="1">
    <citation type="submission" date="2020-07" db="EMBL/GenBank/DDBJ databases">
        <title>Natrinema (YPL30) sp. nov. and Haloterrigena xxxxxx (YPL8) sp. nov., isolated from a salt mine.</title>
        <authorList>
            <person name="Cui H."/>
        </authorList>
    </citation>
    <scope>NUCLEOTIDE SEQUENCE [LARGE SCALE GENOMIC DNA]</scope>
    <source>
        <strain evidence="8 9">YPL13</strain>
    </source>
</reference>
<evidence type="ECO:0000256" key="6">
    <source>
        <dbReference type="SAM" id="MobiDB-lite"/>
    </source>
</evidence>
<feature type="transmembrane region" description="Helical" evidence="7">
    <location>
        <begin position="229"/>
        <end position="249"/>
    </location>
</feature>
<comment type="subcellular location">
    <subcellularLocation>
        <location evidence="1">Membrane</location>
        <topology evidence="1">Multi-pass membrane protein</topology>
    </subcellularLocation>
</comment>
<dbReference type="OrthoDB" id="137390at2157"/>
<evidence type="ECO:0000256" key="4">
    <source>
        <dbReference type="ARBA" id="ARBA00022989"/>
    </source>
</evidence>
<feature type="transmembrane region" description="Helical" evidence="7">
    <location>
        <begin position="56"/>
        <end position="80"/>
    </location>
</feature>
<proteinExistence type="inferred from homology"/>
<feature type="region of interest" description="Disordered" evidence="6">
    <location>
        <begin position="340"/>
        <end position="361"/>
    </location>
</feature>
<evidence type="ECO:0000313" key="9">
    <source>
        <dbReference type="Proteomes" id="UP000510869"/>
    </source>
</evidence>
<evidence type="ECO:0000256" key="5">
    <source>
        <dbReference type="ARBA" id="ARBA00023136"/>
    </source>
</evidence>
<dbReference type="GO" id="GO:0016020">
    <property type="term" value="C:membrane"/>
    <property type="evidence" value="ECO:0007669"/>
    <property type="project" value="UniProtKB-SubCell"/>
</dbReference>
<dbReference type="PROSITE" id="PS51257">
    <property type="entry name" value="PROKAR_LIPOPROTEIN"/>
    <property type="match status" value="1"/>
</dbReference>
<dbReference type="KEGG" id="nay:HYG81_03165"/>
<evidence type="ECO:0000313" key="8">
    <source>
        <dbReference type="EMBL" id="QLK26631.1"/>
    </source>
</evidence>
<feature type="compositionally biased region" description="Basic and acidic residues" evidence="6">
    <location>
        <begin position="351"/>
        <end position="361"/>
    </location>
</feature>